<comment type="subunit">
    <text evidence="12">Heterodimer of ArnE and ArnF.</text>
</comment>
<dbReference type="AlphaFoldDB" id="A0A291DYS8"/>
<comment type="function">
    <text evidence="12">Translocates 4-amino-4-deoxy-L-arabinose-phosphoundecaprenol (alpha-L-Ara4N-phosphoundecaprenol) from the cytoplasmic to the periplasmic side of the inner membrane.</text>
</comment>
<dbReference type="UniPathway" id="UPA00030"/>
<keyword evidence="7 12" id="KW-0812">Transmembrane</keyword>
<evidence type="ECO:0000313" key="15">
    <source>
        <dbReference type="Proteomes" id="UP000217979"/>
    </source>
</evidence>
<protein>
    <recommendedName>
        <fullName evidence="12">Probable 4-amino-4-deoxy-L-arabinose-phosphoundecaprenol flippase subunit ArnF</fullName>
        <shortName evidence="12">L-Ara4N-phosphoundecaprenol flippase subunit ArnF</shortName>
    </recommendedName>
    <alternativeName>
        <fullName evidence="12">Undecaprenyl phosphate-aminoarabinose flippase subunit ArnF</fullName>
    </alternativeName>
</protein>
<evidence type="ECO:0000256" key="11">
    <source>
        <dbReference type="ARBA" id="ARBA00023136"/>
    </source>
</evidence>
<comment type="subcellular location">
    <subcellularLocation>
        <location evidence="12">Cell inner membrane</location>
        <topology evidence="12">Multi-pass membrane protein</topology>
    </subcellularLocation>
    <subcellularLocation>
        <location evidence="1">Cell membrane</location>
        <topology evidence="1">Multi-pass membrane protein</topology>
    </subcellularLocation>
</comment>
<dbReference type="RefSeq" id="WP_072279097.1">
    <property type="nucleotide sequence ID" value="NZ_CP023525.1"/>
</dbReference>
<keyword evidence="5 12" id="KW-0997">Cell inner membrane</keyword>
<reference evidence="13 15" key="1">
    <citation type="submission" date="2017-09" db="EMBL/GenBank/DDBJ databases">
        <title>FDA dAtabase for Regulatory Grade micrObial Sequences (FDA-ARGOS): Supporting development and validation of Infectious Disease Dx tests.</title>
        <authorList>
            <person name="Minogue T."/>
            <person name="Wolcott M."/>
            <person name="Wasieloski L."/>
            <person name="Aguilar W."/>
            <person name="Moore D."/>
            <person name="Tallon L."/>
            <person name="Sadzewicz L."/>
            <person name="Ott S."/>
            <person name="Zhao X."/>
            <person name="Nagaraj S."/>
            <person name="Vavikolanu K."/>
            <person name="Aluvathingal J."/>
            <person name="Nadendla S."/>
            <person name="Sichtig H."/>
        </authorList>
    </citation>
    <scope>NUCLEOTIDE SEQUENCE [LARGE SCALE GENOMIC DNA]</scope>
    <source>
        <strain evidence="13 15">FDAARGOS_392</strain>
    </source>
</reference>
<feature type="transmembrane region" description="Helical" evidence="12">
    <location>
        <begin position="76"/>
        <end position="94"/>
    </location>
</feature>
<dbReference type="Gene3D" id="1.10.3730.20">
    <property type="match status" value="1"/>
</dbReference>
<feature type="transmembrane region" description="Helical" evidence="12">
    <location>
        <begin position="43"/>
        <end position="64"/>
    </location>
</feature>
<evidence type="ECO:0000313" key="14">
    <source>
        <dbReference type="EMBL" id="SQC93214.1"/>
    </source>
</evidence>
<keyword evidence="2 12" id="KW-0813">Transport</keyword>
<dbReference type="HAMAP" id="MF_00538">
    <property type="entry name" value="Flippase_ArnF"/>
    <property type="match status" value="1"/>
</dbReference>
<evidence type="ECO:0000256" key="2">
    <source>
        <dbReference type="ARBA" id="ARBA00022448"/>
    </source>
</evidence>
<dbReference type="GO" id="GO:1901505">
    <property type="term" value="F:carbohydrate derivative transmembrane transporter activity"/>
    <property type="evidence" value="ECO:0007669"/>
    <property type="project" value="InterPro"/>
</dbReference>
<dbReference type="InterPro" id="IPR000390">
    <property type="entry name" value="Small_drug/metabolite_transptr"/>
</dbReference>
<evidence type="ECO:0000256" key="3">
    <source>
        <dbReference type="ARBA" id="ARBA00022475"/>
    </source>
</evidence>
<evidence type="ECO:0000256" key="7">
    <source>
        <dbReference type="ARBA" id="ARBA00022692"/>
    </source>
</evidence>
<keyword evidence="3 12" id="KW-1003">Cell membrane</keyword>
<dbReference type="Proteomes" id="UP000251197">
    <property type="component" value="Unassembled WGS sequence"/>
</dbReference>
<evidence type="ECO:0000256" key="10">
    <source>
        <dbReference type="ARBA" id="ARBA00023098"/>
    </source>
</evidence>
<evidence type="ECO:0000256" key="6">
    <source>
        <dbReference type="ARBA" id="ARBA00022556"/>
    </source>
</evidence>
<keyword evidence="6 12" id="KW-0441">Lipid A biosynthesis</keyword>
<dbReference type="Proteomes" id="UP000217979">
    <property type="component" value="Chromosome"/>
</dbReference>
<evidence type="ECO:0000256" key="8">
    <source>
        <dbReference type="ARBA" id="ARBA00022985"/>
    </source>
</evidence>
<keyword evidence="8 12" id="KW-0448">Lipopolysaccharide biosynthesis</keyword>
<reference evidence="14 16" key="2">
    <citation type="submission" date="2018-06" db="EMBL/GenBank/DDBJ databases">
        <authorList>
            <consortium name="Pathogen Informatics"/>
            <person name="Doyle S."/>
        </authorList>
    </citation>
    <scope>NUCLEOTIDE SEQUENCE [LARGE SCALE GENOMIC DNA]</scope>
    <source>
        <strain evidence="14 16">NCTC12120</strain>
    </source>
</reference>
<keyword evidence="11 12" id="KW-0472">Membrane</keyword>
<evidence type="ECO:0000256" key="9">
    <source>
        <dbReference type="ARBA" id="ARBA00022989"/>
    </source>
</evidence>
<organism evidence="13 15">
    <name type="scientific">Cedecea neteri</name>
    <dbReference type="NCBI Taxonomy" id="158822"/>
    <lineage>
        <taxon>Bacteria</taxon>
        <taxon>Pseudomonadati</taxon>
        <taxon>Pseudomonadota</taxon>
        <taxon>Gammaproteobacteria</taxon>
        <taxon>Enterobacterales</taxon>
        <taxon>Enterobacteriaceae</taxon>
        <taxon>Cedecea</taxon>
    </lineage>
</organism>
<feature type="transmembrane region" description="Helical" evidence="12">
    <location>
        <begin position="106"/>
        <end position="123"/>
    </location>
</feature>
<keyword evidence="10 12" id="KW-0443">Lipid metabolism</keyword>
<dbReference type="InterPro" id="IPR022832">
    <property type="entry name" value="Flippase_ArnF"/>
</dbReference>
<evidence type="ECO:0000256" key="12">
    <source>
        <dbReference type="HAMAP-Rule" id="MF_00538"/>
    </source>
</evidence>
<evidence type="ECO:0000256" key="5">
    <source>
        <dbReference type="ARBA" id="ARBA00022519"/>
    </source>
</evidence>
<dbReference type="NCBIfam" id="NF002816">
    <property type="entry name" value="PRK02971.1-2"/>
    <property type="match status" value="1"/>
</dbReference>
<dbReference type="GO" id="GO:0009245">
    <property type="term" value="P:lipid A biosynthetic process"/>
    <property type="evidence" value="ECO:0007669"/>
    <property type="project" value="UniProtKB-UniRule"/>
</dbReference>
<comment type="pathway">
    <text evidence="12">Bacterial outer membrane biogenesis; lipopolysaccharide biosynthesis.</text>
</comment>
<name>A0A291DYS8_9ENTR</name>
<proteinExistence type="inferred from homology"/>
<comment type="similarity">
    <text evidence="12">Belongs to the ArnF family.</text>
</comment>
<evidence type="ECO:0000313" key="13">
    <source>
        <dbReference type="EMBL" id="ATF92957.1"/>
    </source>
</evidence>
<gene>
    <name evidence="12 14" type="primary">arnF</name>
    <name evidence="13" type="ORF">CO704_13015</name>
    <name evidence="14" type="ORF">NCTC12120_06328</name>
</gene>
<keyword evidence="9 12" id="KW-1133">Transmembrane helix</keyword>
<evidence type="ECO:0000256" key="4">
    <source>
        <dbReference type="ARBA" id="ARBA00022516"/>
    </source>
</evidence>
<dbReference type="PANTHER" id="PTHR30561:SF9">
    <property type="entry name" value="4-AMINO-4-DEOXY-L-ARABINOSE-PHOSPHOUNDECAPRENOL FLIPPASE SUBUNIT ARNF-RELATED"/>
    <property type="match status" value="1"/>
</dbReference>
<sequence>MGYIWALMSVLLVSGAQLSMKWAMIQFPPASLSLEFAMSVLFGGYGLLALMCGLAAYAFSMGCWYMALKRIPLSKAYPLLSLSYVLVWFAAINLPWLNEEFSPEKLIGVAAIFVGLVLICLPHKRSHKKEK</sequence>
<dbReference type="PANTHER" id="PTHR30561">
    <property type="entry name" value="SMR FAMILY PROTON-DEPENDENT DRUG EFFLUX TRANSPORTER SUGE"/>
    <property type="match status" value="1"/>
</dbReference>
<dbReference type="GO" id="GO:0009103">
    <property type="term" value="P:lipopolysaccharide biosynthetic process"/>
    <property type="evidence" value="ECO:0007669"/>
    <property type="project" value="UniProtKB-UniRule"/>
</dbReference>
<dbReference type="GO" id="GO:0005886">
    <property type="term" value="C:plasma membrane"/>
    <property type="evidence" value="ECO:0007669"/>
    <property type="project" value="UniProtKB-SubCell"/>
</dbReference>
<accession>A0A291DYS8</accession>
<comment type="caution">
    <text evidence="12">Lacks conserved residue(s) required for the propagation of feature annotation.</text>
</comment>
<dbReference type="SUPFAM" id="SSF103481">
    <property type="entry name" value="Multidrug resistance efflux transporter EmrE"/>
    <property type="match status" value="1"/>
</dbReference>
<dbReference type="EMBL" id="CP023525">
    <property type="protein sequence ID" value="ATF92957.1"/>
    <property type="molecule type" value="Genomic_DNA"/>
</dbReference>
<evidence type="ECO:0000313" key="16">
    <source>
        <dbReference type="Proteomes" id="UP000251197"/>
    </source>
</evidence>
<dbReference type="STRING" id="158822.LH23_15445"/>
<dbReference type="EMBL" id="UAVU01000010">
    <property type="protein sequence ID" value="SQC93214.1"/>
    <property type="molecule type" value="Genomic_DNA"/>
</dbReference>
<dbReference type="InterPro" id="IPR037185">
    <property type="entry name" value="EmrE-like"/>
</dbReference>
<keyword evidence="4 12" id="KW-0444">Lipid biosynthesis</keyword>
<evidence type="ECO:0000256" key="1">
    <source>
        <dbReference type="ARBA" id="ARBA00004651"/>
    </source>
</evidence>